<protein>
    <submittedName>
        <fullName evidence="1">Tail assembly chaperone protein</fullName>
    </submittedName>
</protein>
<evidence type="ECO:0000313" key="1">
    <source>
        <dbReference type="EMBL" id="DAF98432.1"/>
    </source>
</evidence>
<sequence>MRKTEWKLKGHTFTLCLNAAALTDIYDRFGTEKDIPDLYLGSDKASFDALCWLLWKLSEQGELVRRWEGLDRRPIVPESYFRANMAPFDALDAKRALGAAYEQAFRRERDEDDEEEEVDLILQELQKKTRI</sequence>
<dbReference type="EMBL" id="BK016147">
    <property type="protein sequence ID" value="DAF98432.1"/>
    <property type="molecule type" value="Genomic_DNA"/>
</dbReference>
<organism evidence="1">
    <name type="scientific">Siphoviridae sp. ctwfx1</name>
    <dbReference type="NCBI Taxonomy" id="2825732"/>
    <lineage>
        <taxon>Viruses</taxon>
        <taxon>Duplodnaviria</taxon>
        <taxon>Heunggongvirae</taxon>
        <taxon>Uroviricota</taxon>
        <taxon>Caudoviricetes</taxon>
    </lineage>
</organism>
<proteinExistence type="predicted"/>
<name>A0A8S5UVC2_9CAUD</name>
<accession>A0A8S5UVC2</accession>
<reference evidence="1" key="1">
    <citation type="journal article" date="2021" name="Proc. Natl. Acad. Sci. U.S.A.">
        <title>A Catalog of Tens of Thousands of Viruses from Human Metagenomes Reveals Hidden Associations with Chronic Diseases.</title>
        <authorList>
            <person name="Tisza M.J."/>
            <person name="Buck C.B."/>
        </authorList>
    </citation>
    <scope>NUCLEOTIDE SEQUENCE</scope>
    <source>
        <strain evidence="1">Ctwfx1</strain>
    </source>
</reference>